<accession>A0ACA9UT09</accession>
<sequence>MQYYLQVHESRSVDYICTRTHAGPLAPGTLLDSPGFFSFQNPVMPDPRPLILDLIIKKRGSSQS</sequence>
<evidence type="ECO:0000313" key="1">
    <source>
        <dbReference type="EMBL" id="CAG9956169.1"/>
    </source>
</evidence>
<dbReference type="EMBL" id="CADEHS020000645">
    <property type="protein sequence ID" value="CAG9956169.1"/>
    <property type="molecule type" value="Genomic_DNA"/>
</dbReference>
<gene>
    <name evidence="1" type="ORF">CRV2_00008072</name>
</gene>
<protein>
    <submittedName>
        <fullName evidence="1">Uncharacterized protein</fullName>
    </submittedName>
</protein>
<comment type="caution">
    <text evidence="1">The sequence shown here is derived from an EMBL/GenBank/DDBJ whole genome shotgun (WGS) entry which is preliminary data.</text>
</comment>
<reference evidence="1" key="1">
    <citation type="submission" date="2020-04" db="EMBL/GenBank/DDBJ databases">
        <authorList>
            <person name="Broberg M."/>
        </authorList>
    </citation>
    <scope>NUCLEOTIDE SEQUENCE</scope>
</reference>
<evidence type="ECO:0000313" key="2">
    <source>
        <dbReference type="Proteomes" id="UP000836387"/>
    </source>
</evidence>
<name>A0ACA9UT09_BIOOC</name>
<proteinExistence type="predicted"/>
<dbReference type="Proteomes" id="UP000836387">
    <property type="component" value="Unassembled WGS sequence"/>
</dbReference>
<reference evidence="1" key="2">
    <citation type="submission" date="2021-10" db="EMBL/GenBank/DDBJ databases">
        <authorList>
            <person name="Piombo E."/>
        </authorList>
    </citation>
    <scope>NUCLEOTIDE SEQUENCE</scope>
</reference>
<organism evidence="1 2">
    <name type="scientific">Clonostachys rosea f. rosea IK726</name>
    <dbReference type="NCBI Taxonomy" id="1349383"/>
    <lineage>
        <taxon>Eukaryota</taxon>
        <taxon>Fungi</taxon>
        <taxon>Dikarya</taxon>
        <taxon>Ascomycota</taxon>
        <taxon>Pezizomycotina</taxon>
        <taxon>Sordariomycetes</taxon>
        <taxon>Hypocreomycetidae</taxon>
        <taxon>Hypocreales</taxon>
        <taxon>Bionectriaceae</taxon>
        <taxon>Clonostachys</taxon>
    </lineage>
</organism>
<keyword evidence="2" id="KW-1185">Reference proteome</keyword>